<evidence type="ECO:0000256" key="4">
    <source>
        <dbReference type="ARBA" id="ARBA00022741"/>
    </source>
</evidence>
<dbReference type="Pfam" id="PF04313">
    <property type="entry name" value="HSDR_N"/>
    <property type="match status" value="1"/>
</dbReference>
<dbReference type="CDD" id="cd18030">
    <property type="entry name" value="DEXHc_RE_I_HsdR"/>
    <property type="match status" value="1"/>
</dbReference>
<dbReference type="InterPro" id="IPR014001">
    <property type="entry name" value="Helicase_ATP-bd"/>
</dbReference>
<keyword evidence="8 10" id="KW-0067">ATP-binding</keyword>
<dbReference type="NCBIfam" id="TIGR00348">
    <property type="entry name" value="hsdR"/>
    <property type="match status" value="1"/>
</dbReference>
<dbReference type="GO" id="GO:0009035">
    <property type="term" value="F:type I site-specific deoxyribonuclease activity"/>
    <property type="evidence" value="ECO:0007669"/>
    <property type="project" value="UniProtKB-EC"/>
</dbReference>
<evidence type="ECO:0000256" key="8">
    <source>
        <dbReference type="ARBA" id="ARBA00022840"/>
    </source>
</evidence>
<dbReference type="InterPro" id="IPR007409">
    <property type="entry name" value="Restrct_endonuc_type1_HsdR_N"/>
</dbReference>
<keyword evidence="6 12" id="KW-0255">Endonuclease</keyword>
<gene>
    <name evidence="12" type="ORF">R0137_09715</name>
</gene>
<evidence type="ECO:0000256" key="1">
    <source>
        <dbReference type="ARBA" id="ARBA00000851"/>
    </source>
</evidence>
<dbReference type="Gene3D" id="3.90.1570.50">
    <property type="match status" value="1"/>
</dbReference>
<dbReference type="CDD" id="cd18800">
    <property type="entry name" value="SF2_C_EcoR124I-like"/>
    <property type="match status" value="1"/>
</dbReference>
<dbReference type="Pfam" id="PF22679">
    <property type="entry name" value="T1R_D3-like"/>
    <property type="match status" value="1"/>
</dbReference>
<keyword evidence="3" id="KW-0540">Nuclease</keyword>
<dbReference type="InterPro" id="IPR040980">
    <property type="entry name" value="SWI2_SNF2"/>
</dbReference>
<keyword evidence="5 10" id="KW-0680">Restriction system</keyword>
<dbReference type="InterPro" id="IPR022625">
    <property type="entry name" value="TypeI_RM_Rsu_C"/>
</dbReference>
<evidence type="ECO:0000256" key="2">
    <source>
        <dbReference type="ARBA" id="ARBA00008598"/>
    </source>
</evidence>
<name>A0ABZ0I890_9GAMM</name>
<comment type="similarity">
    <text evidence="2 10">Belongs to the HsdR family.</text>
</comment>
<dbReference type="PANTHER" id="PTHR30195:SF16">
    <property type="entry name" value="TYPE I RESTRICTION ENZYME ENDONUCLEASE SUBUNIT"/>
    <property type="match status" value="1"/>
</dbReference>
<dbReference type="Pfam" id="PF12008">
    <property type="entry name" value="EcoR124_C"/>
    <property type="match status" value="1"/>
</dbReference>
<dbReference type="RefSeq" id="WP_407326229.1">
    <property type="nucleotide sequence ID" value="NZ_CP136865.1"/>
</dbReference>
<organism evidence="12 13">
    <name type="scientific">Congregibacter brevis</name>
    <dbReference type="NCBI Taxonomy" id="3081201"/>
    <lineage>
        <taxon>Bacteria</taxon>
        <taxon>Pseudomonadati</taxon>
        <taxon>Pseudomonadota</taxon>
        <taxon>Gammaproteobacteria</taxon>
        <taxon>Cellvibrionales</taxon>
        <taxon>Halieaceae</taxon>
        <taxon>Congregibacter</taxon>
    </lineage>
</organism>
<dbReference type="SUPFAM" id="SSF52540">
    <property type="entry name" value="P-loop containing nucleoside triphosphate hydrolases"/>
    <property type="match status" value="1"/>
</dbReference>
<keyword evidence="7 10" id="KW-0378">Hydrolase</keyword>
<keyword evidence="9 10" id="KW-0238">DNA-binding</keyword>
<accession>A0ABZ0I890</accession>
<dbReference type="CDD" id="cd22332">
    <property type="entry name" value="HsdR_N"/>
    <property type="match status" value="1"/>
</dbReference>
<dbReference type="Proteomes" id="UP001626549">
    <property type="component" value="Chromosome"/>
</dbReference>
<dbReference type="SMART" id="SM00487">
    <property type="entry name" value="DEXDc"/>
    <property type="match status" value="1"/>
</dbReference>
<evidence type="ECO:0000256" key="6">
    <source>
        <dbReference type="ARBA" id="ARBA00022759"/>
    </source>
</evidence>
<dbReference type="InterPro" id="IPR055180">
    <property type="entry name" value="HsdR_RecA-like_helicase_dom_2"/>
</dbReference>
<dbReference type="Pfam" id="PF18766">
    <property type="entry name" value="SWI2_SNF2"/>
    <property type="match status" value="1"/>
</dbReference>
<dbReference type="Gene3D" id="3.40.50.300">
    <property type="entry name" value="P-loop containing nucleotide triphosphate hydrolases"/>
    <property type="match status" value="2"/>
</dbReference>
<evidence type="ECO:0000256" key="5">
    <source>
        <dbReference type="ARBA" id="ARBA00022747"/>
    </source>
</evidence>
<dbReference type="InterPro" id="IPR027417">
    <property type="entry name" value="P-loop_NTPase"/>
</dbReference>
<reference evidence="12 13" key="1">
    <citation type="submission" date="2023-10" db="EMBL/GenBank/DDBJ databases">
        <title>Two novel species belonging to the OM43/NOR5 clade.</title>
        <authorList>
            <person name="Park M."/>
        </authorList>
    </citation>
    <scope>NUCLEOTIDE SEQUENCE [LARGE SCALE GENOMIC DNA]</scope>
    <source>
        <strain evidence="12 13">IMCC45268</strain>
    </source>
</reference>
<evidence type="ECO:0000259" key="11">
    <source>
        <dbReference type="SMART" id="SM00487"/>
    </source>
</evidence>
<evidence type="ECO:0000313" key="13">
    <source>
        <dbReference type="Proteomes" id="UP001626549"/>
    </source>
</evidence>
<dbReference type="InterPro" id="IPR051268">
    <property type="entry name" value="Type-I_R_enzyme_R_subunit"/>
</dbReference>
<feature type="domain" description="Helicase ATP-binding" evidence="11">
    <location>
        <begin position="244"/>
        <end position="439"/>
    </location>
</feature>
<proteinExistence type="inferred from homology"/>
<comment type="function">
    <text evidence="10">Subunit R is required for both nuclease and ATPase activities, but not for modification.</text>
</comment>
<keyword evidence="4 10" id="KW-0547">Nucleotide-binding</keyword>
<dbReference type="PANTHER" id="PTHR30195">
    <property type="entry name" value="TYPE I SITE-SPECIFIC DEOXYRIBONUCLEASE PROTEIN SUBUNIT M AND R"/>
    <property type="match status" value="1"/>
</dbReference>
<evidence type="ECO:0000313" key="12">
    <source>
        <dbReference type="EMBL" id="WOJ95531.1"/>
    </source>
</evidence>
<dbReference type="Gene3D" id="1.20.58.910">
    <property type="match status" value="1"/>
</dbReference>
<dbReference type="EC" id="3.1.21.3" evidence="10"/>
<sequence>MSDFPPNVVPMTQSEQVLEDKLVAQLIRQGYEKAAVTDETSMLTNLRAQLERFNALTLTEGEFTKVLHHLNKQSGVFNKAHILRDRMKLTKEDGDTVYLAFFDSADPLRNHYQVTQQVTMEGSYKNRYDVTVLVNGLPLLQIELKRRGLEMKEAFNQIQRYQKHTFWSGHGLFHFVQLFVISNGVNTKYYANARKQSFKQTFYWAQEDNTTIRELEPFAETFLSREHLGTMIGKYIVLNEADKILMVLRPYQYYATQAIVERVKNPPETDQNGYIWHTTGSGKTLTSFKAAQIMTGLPDVHKVVFCVDRKDLDYQTIKEFNGFSKGSVDSTNNTKKLVSQFVDPDTKLIVTTLQKLNTAISKQAYLSQMEKLQNERIIFIFDECHRSQFGDTHKRIVDFFRDHQLFGFTGTPIFADNASSKGGKKHTTKDLFHKKLHSYVITDAIKDENVLRFAVEYVGRYQQKGDNPIAIDIEVEAIDTKELLDSPARLEKITDYIIERHPVKTRNKEFTAMMCVSSVDTLIKYYELFAAKKAEGRHNLRIATIFSYTANEADSDADGILDEGGEIIGGEGGNPHTRDKLEGFIGDYNEMFGTKYSTKDTQSFYNYYQDIAKKVKERKVDILLVVNMFLTGFDSKTLNTMYVDKNLRYHGLIQAYSRTNRTLNEVKSQGNIVVFRNLKKRTDEAVALFSNAHAKEEIFVAPYEDYVKQFNAVVLALLDVTPTVRSVQDLPDEEAELQFVKVFRELMRLRNILESFSEFDDEDLALPAQRFADYRSAYLDLYDKVRTESTKEKASILEDVDFELELIRRDIINVQYILTLLAQLYDAEEEEELKLRKLILDSVAGDVTLRSKHELIQKFIDSTLPNLSSSAEIPDSFEEFWEQERLSAFDALVKEEELDAEKLASVIDRYVYTGTKPLPDPDIVQLIKRPLKLVERGPTKTRVLQKVVDYVETYIHGVAA</sequence>
<protein>
    <recommendedName>
        <fullName evidence="10">Type I restriction enzyme endonuclease subunit</fullName>
        <shortName evidence="10">R protein</shortName>
        <ecNumber evidence="10">3.1.21.3</ecNumber>
    </recommendedName>
</protein>
<comment type="catalytic activity">
    <reaction evidence="1 10">
        <text>Endonucleolytic cleavage of DNA to give random double-stranded fragments with terminal 5'-phosphates, ATP is simultaneously hydrolyzed.</text>
        <dbReference type="EC" id="3.1.21.3"/>
    </reaction>
</comment>
<evidence type="ECO:0000256" key="7">
    <source>
        <dbReference type="ARBA" id="ARBA00022801"/>
    </source>
</evidence>
<evidence type="ECO:0000256" key="3">
    <source>
        <dbReference type="ARBA" id="ARBA00022722"/>
    </source>
</evidence>
<dbReference type="EMBL" id="CP136865">
    <property type="protein sequence ID" value="WOJ95531.1"/>
    <property type="molecule type" value="Genomic_DNA"/>
</dbReference>
<keyword evidence="13" id="KW-1185">Reference proteome</keyword>
<dbReference type="InterPro" id="IPR004473">
    <property type="entry name" value="Restrct_endonuc_typeI_HsdR"/>
</dbReference>
<evidence type="ECO:0000256" key="9">
    <source>
        <dbReference type="ARBA" id="ARBA00023125"/>
    </source>
</evidence>
<evidence type="ECO:0000256" key="10">
    <source>
        <dbReference type="RuleBase" id="RU364115"/>
    </source>
</evidence>
<comment type="subunit">
    <text evidence="10">The type I restriction/modification system is composed of three polypeptides R, M and S.</text>
</comment>